<dbReference type="Proteomes" id="UP001419268">
    <property type="component" value="Unassembled WGS sequence"/>
</dbReference>
<comment type="caution">
    <text evidence="2">The sequence shown here is derived from an EMBL/GenBank/DDBJ whole genome shotgun (WGS) entry which is preliminary data.</text>
</comment>
<dbReference type="AlphaFoldDB" id="A0AAP0IAR3"/>
<feature type="region of interest" description="Disordered" evidence="1">
    <location>
        <begin position="49"/>
        <end position="100"/>
    </location>
</feature>
<organism evidence="2 3">
    <name type="scientific">Stephania cephalantha</name>
    <dbReference type="NCBI Taxonomy" id="152367"/>
    <lineage>
        <taxon>Eukaryota</taxon>
        <taxon>Viridiplantae</taxon>
        <taxon>Streptophyta</taxon>
        <taxon>Embryophyta</taxon>
        <taxon>Tracheophyta</taxon>
        <taxon>Spermatophyta</taxon>
        <taxon>Magnoliopsida</taxon>
        <taxon>Ranunculales</taxon>
        <taxon>Menispermaceae</taxon>
        <taxon>Menispermoideae</taxon>
        <taxon>Cissampelideae</taxon>
        <taxon>Stephania</taxon>
    </lineage>
</organism>
<feature type="compositionally biased region" description="Basic residues" evidence="1">
    <location>
        <begin position="68"/>
        <end position="83"/>
    </location>
</feature>
<evidence type="ECO:0000313" key="2">
    <source>
        <dbReference type="EMBL" id="KAK9111762.1"/>
    </source>
</evidence>
<feature type="compositionally biased region" description="Basic residues" evidence="1">
    <location>
        <begin position="91"/>
        <end position="100"/>
    </location>
</feature>
<name>A0AAP0IAR3_9MAGN</name>
<evidence type="ECO:0000313" key="3">
    <source>
        <dbReference type="Proteomes" id="UP001419268"/>
    </source>
</evidence>
<reference evidence="2 3" key="1">
    <citation type="submission" date="2024-01" db="EMBL/GenBank/DDBJ databases">
        <title>Genome assemblies of Stephania.</title>
        <authorList>
            <person name="Yang L."/>
        </authorList>
    </citation>
    <scope>NUCLEOTIDE SEQUENCE [LARGE SCALE GENOMIC DNA]</scope>
    <source>
        <strain evidence="2">JXDWG</strain>
        <tissue evidence="2">Leaf</tissue>
    </source>
</reference>
<protein>
    <submittedName>
        <fullName evidence="2">Uncharacterized protein</fullName>
    </submittedName>
</protein>
<proteinExistence type="predicted"/>
<feature type="compositionally biased region" description="Basic and acidic residues" evidence="1">
    <location>
        <begin position="49"/>
        <end position="67"/>
    </location>
</feature>
<dbReference type="EMBL" id="JBBNAG010000008">
    <property type="protein sequence ID" value="KAK9111762.1"/>
    <property type="molecule type" value="Genomic_DNA"/>
</dbReference>
<gene>
    <name evidence="2" type="ORF">Scep_019281</name>
</gene>
<keyword evidence="3" id="KW-1185">Reference proteome</keyword>
<accession>A0AAP0IAR3</accession>
<feature type="region of interest" description="Disordered" evidence="1">
    <location>
        <begin position="1"/>
        <end position="32"/>
    </location>
</feature>
<evidence type="ECO:0000256" key="1">
    <source>
        <dbReference type="SAM" id="MobiDB-lite"/>
    </source>
</evidence>
<sequence length="100" mass="11967">MQRIYSLRHFREGGRRRGGGRGRVEGDTEEGDVLGLKETRQCTRAVEKEERELMGHRSKEVRGLRKEQRQRKWQRGSHQRQRQWRKERAMAQRRARIGGA</sequence>